<gene>
    <name evidence="1" type="ORF">Aconfl_34420</name>
</gene>
<organism evidence="1 2">
    <name type="scientific">Algoriphagus confluentis</name>
    <dbReference type="NCBI Taxonomy" id="1697556"/>
    <lineage>
        <taxon>Bacteria</taxon>
        <taxon>Pseudomonadati</taxon>
        <taxon>Bacteroidota</taxon>
        <taxon>Cytophagia</taxon>
        <taxon>Cytophagales</taxon>
        <taxon>Cyclobacteriaceae</taxon>
        <taxon>Algoriphagus</taxon>
    </lineage>
</organism>
<dbReference type="Proteomes" id="UP001338309">
    <property type="component" value="Unassembled WGS sequence"/>
</dbReference>
<dbReference type="RefSeq" id="WP_338225506.1">
    <property type="nucleotide sequence ID" value="NZ_BTPD01000012.1"/>
</dbReference>
<name>A0ABQ6PS18_9BACT</name>
<evidence type="ECO:0000313" key="1">
    <source>
        <dbReference type="EMBL" id="GMQ30799.1"/>
    </source>
</evidence>
<protein>
    <submittedName>
        <fullName evidence="1">Uncharacterized protein</fullName>
    </submittedName>
</protein>
<comment type="caution">
    <text evidence="1">The sequence shown here is derived from an EMBL/GenBank/DDBJ whole genome shotgun (WGS) entry which is preliminary data.</text>
</comment>
<dbReference type="EMBL" id="BTPD01000012">
    <property type="protein sequence ID" value="GMQ30799.1"/>
    <property type="molecule type" value="Genomic_DNA"/>
</dbReference>
<accession>A0ABQ6PS18</accession>
<evidence type="ECO:0000313" key="2">
    <source>
        <dbReference type="Proteomes" id="UP001338309"/>
    </source>
</evidence>
<reference evidence="1 2" key="1">
    <citation type="submission" date="2023-08" db="EMBL/GenBank/DDBJ databases">
        <title>Draft genome sequence of Algoriphagus confluentis.</title>
        <authorList>
            <person name="Takatani N."/>
            <person name="Hosokawa M."/>
            <person name="Sawabe T."/>
        </authorList>
    </citation>
    <scope>NUCLEOTIDE SEQUENCE [LARGE SCALE GENOMIC DNA]</scope>
    <source>
        <strain evidence="1 2">NBRC 111222</strain>
    </source>
</reference>
<sequence length="140" mass="16436">MDPLLKKMNFKPGMKAQIWNAPEELASLIQTWKKDGFLVENEEKADFFLAFVYSKEDIDQYFEAMHALSPEDEALWIAYPKGTSKKYKVNINRDSGWTKAGELDYEAVRQIAINEDWSALRFRKVKYIKTLTRRFSAKDQ</sequence>
<keyword evidence="2" id="KW-1185">Reference proteome</keyword>
<proteinExistence type="predicted"/>